<evidence type="ECO:0000256" key="1">
    <source>
        <dbReference type="ARBA" id="ARBA00023002"/>
    </source>
</evidence>
<organism evidence="3">
    <name type="scientific">candidate division TA06 bacterium ADurb.Bin417</name>
    <dbReference type="NCBI Taxonomy" id="1852828"/>
    <lineage>
        <taxon>Bacteria</taxon>
        <taxon>Bacteria division TA06</taxon>
    </lineage>
</organism>
<dbReference type="InterPro" id="IPR019752">
    <property type="entry name" value="Pyrv/ketoisovalerate_OxRed_cat"/>
</dbReference>
<name>A0A1V5MIP5_UNCT6</name>
<dbReference type="Gene3D" id="3.40.920.10">
    <property type="entry name" value="Pyruvate-ferredoxin oxidoreductase, PFOR, domain III"/>
    <property type="match status" value="1"/>
</dbReference>
<dbReference type="InterPro" id="IPR052554">
    <property type="entry name" value="2-oxoglutarate_synth_KorC"/>
</dbReference>
<accession>A0A1V5MIP5</accession>
<evidence type="ECO:0000259" key="2">
    <source>
        <dbReference type="Pfam" id="PF01558"/>
    </source>
</evidence>
<reference evidence="3" key="1">
    <citation type="submission" date="2017-02" db="EMBL/GenBank/DDBJ databases">
        <title>Delving into the versatile metabolic prowess of the omnipresent phylum Bacteroidetes.</title>
        <authorList>
            <person name="Nobu M.K."/>
            <person name="Mei R."/>
            <person name="Narihiro T."/>
            <person name="Kuroda K."/>
            <person name="Liu W.-T."/>
        </authorList>
    </citation>
    <scope>NUCLEOTIDE SEQUENCE</scope>
    <source>
        <strain evidence="3">ADurb.Bin417</strain>
    </source>
</reference>
<protein>
    <submittedName>
        <fullName evidence="3">Indolepyruvate oxidoreductase subunit beta</fullName>
    </submittedName>
</protein>
<dbReference type="SUPFAM" id="SSF53323">
    <property type="entry name" value="Pyruvate-ferredoxin oxidoreductase, PFOR, domain III"/>
    <property type="match status" value="1"/>
</dbReference>
<keyword evidence="1" id="KW-0560">Oxidoreductase</keyword>
<proteinExistence type="predicted"/>
<feature type="domain" description="Pyruvate/ketoisovalerate oxidoreductase catalytic" evidence="2">
    <location>
        <begin position="10"/>
        <end position="176"/>
    </location>
</feature>
<dbReference type="Pfam" id="PF01558">
    <property type="entry name" value="POR"/>
    <property type="match status" value="1"/>
</dbReference>
<comment type="caution">
    <text evidence="3">The sequence shown here is derived from an EMBL/GenBank/DDBJ whole genome shotgun (WGS) entry which is preliminary data.</text>
</comment>
<dbReference type="PANTHER" id="PTHR42730">
    <property type="entry name" value="2-OXOGLUTARATE SYNTHASE SUBUNIT KORC"/>
    <property type="match status" value="1"/>
</dbReference>
<evidence type="ECO:0000313" key="3">
    <source>
        <dbReference type="EMBL" id="OPZ93079.1"/>
    </source>
</evidence>
<dbReference type="Proteomes" id="UP000485484">
    <property type="component" value="Unassembled WGS sequence"/>
</dbReference>
<dbReference type="EMBL" id="MWAK01000046">
    <property type="protein sequence ID" value="OPZ93079.1"/>
    <property type="molecule type" value="Genomic_DNA"/>
</dbReference>
<gene>
    <name evidence="3" type="ORF">BWY73_00494</name>
</gene>
<dbReference type="InterPro" id="IPR002869">
    <property type="entry name" value="Pyrv_flavodox_OxRed_cen"/>
</dbReference>
<dbReference type="AlphaFoldDB" id="A0A1V5MIP5"/>
<dbReference type="GO" id="GO:0016903">
    <property type="term" value="F:oxidoreductase activity, acting on the aldehyde or oxo group of donors"/>
    <property type="evidence" value="ECO:0007669"/>
    <property type="project" value="InterPro"/>
</dbReference>
<keyword evidence="3" id="KW-0670">Pyruvate</keyword>
<sequence>MCRIILGGTGGQGVITLGKLLAIAGMNEGFNVSCYPIYGAEMRGGYAFSTVILAREEVPSPIISRAELGIFLDPLAFDYLAGMVGRRGMLVINSEQVAVACRRDRRIVPVEALSAARAVGDERCANMVVAGYVAGAAAGRFDPFPGLAALEKALPAVFPGKKNVIALNEEALRSGYRQAIPRPAGRRSD</sequence>
<dbReference type="PANTHER" id="PTHR42730:SF1">
    <property type="entry name" value="2-OXOGLUTARATE SYNTHASE SUBUNIT KORC"/>
    <property type="match status" value="1"/>
</dbReference>